<accession>A0A8H7ATA1</accession>
<feature type="compositionally biased region" description="Polar residues" evidence="1">
    <location>
        <begin position="1"/>
        <end position="15"/>
    </location>
</feature>
<feature type="region of interest" description="Disordered" evidence="1">
    <location>
        <begin position="1"/>
        <end position="72"/>
    </location>
</feature>
<evidence type="ECO:0000313" key="2">
    <source>
        <dbReference type="EMBL" id="KAF7512761.1"/>
    </source>
</evidence>
<evidence type="ECO:0000313" key="3">
    <source>
        <dbReference type="Proteomes" id="UP000606974"/>
    </source>
</evidence>
<sequence length="475" mass="53330">MAKAKQVSSKPGSTKDSLRKTLRAKVAHKKVFSTRSNTKKPASGPSKKKPSKRSRGYRQPKAEPPFPFSNQPDYLAWAGDRIDHKRVKRDEERERRARKDALEELRARPPTNQRSFHMGCVVDDHSLIEVLGLGRSKEARDIYLSSFTRKAIAELKSPYPPMFQYAAESEAAKAHWESVCHYTPVRDIRSKPIDWYPTMRLDLTKMTVVRANESVIFYDPQSPEKPVLLVLRGLVQDEAVRKAIGEMVLKAIVERRRDRREDTGAIVPIGYTAGARNEKKMGMARNQSSLIHKADVRRCEREDQENGSLMALLWNIMRHSLPEGIIADYDTTIAAHNLDRLSTGSNKGFEVMLDDGKYRFSSGALAPPTALAGWNYARYTHNDHNANEYMISYTSHCNADPSRGGNFYVAKYGIYVEQAANTCVAWKEKDPHGTTIIEPVRGRQNFGVSVAIANTLVGARAKAAKRAADGGEARS</sequence>
<name>A0A8H7ATA1_9EURO</name>
<feature type="compositionally biased region" description="Basic residues" evidence="1">
    <location>
        <begin position="20"/>
        <end position="32"/>
    </location>
</feature>
<gene>
    <name evidence="2" type="ORF">GJ744_000328</name>
</gene>
<organism evidence="2 3">
    <name type="scientific">Endocarpon pusillum</name>
    <dbReference type="NCBI Taxonomy" id="364733"/>
    <lineage>
        <taxon>Eukaryota</taxon>
        <taxon>Fungi</taxon>
        <taxon>Dikarya</taxon>
        <taxon>Ascomycota</taxon>
        <taxon>Pezizomycotina</taxon>
        <taxon>Eurotiomycetes</taxon>
        <taxon>Chaetothyriomycetidae</taxon>
        <taxon>Verrucariales</taxon>
        <taxon>Verrucariaceae</taxon>
        <taxon>Endocarpon</taxon>
    </lineage>
</organism>
<protein>
    <submittedName>
        <fullName evidence="2">Uncharacterized protein</fullName>
    </submittedName>
</protein>
<dbReference type="EMBL" id="JAACFV010000010">
    <property type="protein sequence ID" value="KAF7512761.1"/>
    <property type="molecule type" value="Genomic_DNA"/>
</dbReference>
<dbReference type="Proteomes" id="UP000606974">
    <property type="component" value="Unassembled WGS sequence"/>
</dbReference>
<dbReference type="OrthoDB" id="4540818at2759"/>
<feature type="compositionally biased region" description="Basic residues" evidence="1">
    <location>
        <begin position="46"/>
        <end position="58"/>
    </location>
</feature>
<reference evidence="2" key="1">
    <citation type="submission" date="2020-02" db="EMBL/GenBank/DDBJ databases">
        <authorList>
            <person name="Palmer J.M."/>
        </authorList>
    </citation>
    <scope>NUCLEOTIDE SEQUENCE</scope>
    <source>
        <strain evidence="2">EPUS1.4</strain>
        <tissue evidence="2">Thallus</tissue>
    </source>
</reference>
<dbReference type="AlphaFoldDB" id="A0A8H7ATA1"/>
<evidence type="ECO:0000256" key="1">
    <source>
        <dbReference type="SAM" id="MobiDB-lite"/>
    </source>
</evidence>
<proteinExistence type="predicted"/>
<comment type="caution">
    <text evidence="2">The sequence shown here is derived from an EMBL/GenBank/DDBJ whole genome shotgun (WGS) entry which is preliminary data.</text>
</comment>
<keyword evidence="3" id="KW-1185">Reference proteome</keyword>